<evidence type="ECO:0000256" key="2">
    <source>
        <dbReference type="ARBA" id="ARBA00023015"/>
    </source>
</evidence>
<evidence type="ECO:0000256" key="1">
    <source>
        <dbReference type="ARBA" id="ARBA00009437"/>
    </source>
</evidence>
<evidence type="ECO:0000313" key="7">
    <source>
        <dbReference type="Proteomes" id="UP000199064"/>
    </source>
</evidence>
<dbReference type="InterPro" id="IPR005119">
    <property type="entry name" value="LysR_subst-bd"/>
</dbReference>
<dbReference type="GO" id="GO:0003700">
    <property type="term" value="F:DNA-binding transcription factor activity"/>
    <property type="evidence" value="ECO:0007669"/>
    <property type="project" value="InterPro"/>
</dbReference>
<dbReference type="EMBL" id="FNSL01000001">
    <property type="protein sequence ID" value="SEB75806.1"/>
    <property type="molecule type" value="Genomic_DNA"/>
</dbReference>
<dbReference type="Proteomes" id="UP000199064">
    <property type="component" value="Unassembled WGS sequence"/>
</dbReference>
<proteinExistence type="inferred from homology"/>
<keyword evidence="2" id="KW-0805">Transcription regulation</keyword>
<accession>A0A1H4LYM8</accession>
<dbReference type="InterPro" id="IPR058163">
    <property type="entry name" value="LysR-type_TF_proteobact-type"/>
</dbReference>
<dbReference type="Pfam" id="PF00126">
    <property type="entry name" value="HTH_1"/>
    <property type="match status" value="1"/>
</dbReference>
<dbReference type="SUPFAM" id="SSF53850">
    <property type="entry name" value="Periplasmic binding protein-like II"/>
    <property type="match status" value="1"/>
</dbReference>
<evidence type="ECO:0000256" key="4">
    <source>
        <dbReference type="ARBA" id="ARBA00023163"/>
    </source>
</evidence>
<evidence type="ECO:0000313" key="6">
    <source>
        <dbReference type="EMBL" id="SEB75806.1"/>
    </source>
</evidence>
<dbReference type="InterPro" id="IPR036390">
    <property type="entry name" value="WH_DNA-bd_sf"/>
</dbReference>
<dbReference type="SUPFAM" id="SSF46785">
    <property type="entry name" value="Winged helix' DNA-binding domain"/>
    <property type="match status" value="1"/>
</dbReference>
<feature type="domain" description="HTH lysR-type" evidence="5">
    <location>
        <begin position="4"/>
        <end position="61"/>
    </location>
</feature>
<dbReference type="Pfam" id="PF03466">
    <property type="entry name" value="LysR_substrate"/>
    <property type="match status" value="1"/>
</dbReference>
<name>A0A1H4LYM8_9HYPH</name>
<dbReference type="Gene3D" id="3.40.190.290">
    <property type="match status" value="1"/>
</dbReference>
<dbReference type="GO" id="GO:0043565">
    <property type="term" value="F:sequence-specific DNA binding"/>
    <property type="evidence" value="ECO:0007669"/>
    <property type="project" value="TreeGrafter"/>
</dbReference>
<gene>
    <name evidence="6" type="ORF">SAMN05216452_3060</name>
</gene>
<dbReference type="GO" id="GO:0006351">
    <property type="term" value="P:DNA-templated transcription"/>
    <property type="evidence" value="ECO:0007669"/>
    <property type="project" value="TreeGrafter"/>
</dbReference>
<dbReference type="Gene3D" id="1.10.10.10">
    <property type="entry name" value="Winged helix-like DNA-binding domain superfamily/Winged helix DNA-binding domain"/>
    <property type="match status" value="1"/>
</dbReference>
<dbReference type="FunFam" id="1.10.10.10:FF:000001">
    <property type="entry name" value="LysR family transcriptional regulator"/>
    <property type="match status" value="1"/>
</dbReference>
<sequence length="303" mass="34407">MRPFSWDDLQYFLAVARTGQLSAAARKLRTNHATVSRRIDRLEQALGTRLFERNPRGYLLTAAGEKMVERAEVIEREAAHVQSELAGDATSVSGVVRISTLEGFGNFFLADRLPDLASSLPSLSIELLIIQQIVSLSRREADMSVTLSTNRAGSHHYEKITMYRLFLYGTREYLESHPPVRRRSDLASHRIIGYIEDMIFTPGLDYHREILPGARAFYQSSSIHAQLAATRKGLGLCVMPNFMARHYPDLVPVIPKEIHLERYYWCIAHQDVAHTPRIRMLTDFIKTEAEAAKDDFHGQNLLA</sequence>
<evidence type="ECO:0000259" key="5">
    <source>
        <dbReference type="PROSITE" id="PS50931"/>
    </source>
</evidence>
<keyword evidence="4" id="KW-0804">Transcription</keyword>
<dbReference type="AlphaFoldDB" id="A0A1H4LYM8"/>
<reference evidence="7" key="1">
    <citation type="submission" date="2016-10" db="EMBL/GenBank/DDBJ databases">
        <authorList>
            <person name="Varghese N."/>
            <person name="Submissions S."/>
        </authorList>
    </citation>
    <scope>NUCLEOTIDE SEQUENCE [LARGE SCALE GENOMIC DNA]</scope>
    <source>
        <strain evidence="7">ES.061</strain>
    </source>
</reference>
<comment type="similarity">
    <text evidence="1">Belongs to the LysR transcriptional regulatory family.</text>
</comment>
<dbReference type="InterPro" id="IPR000847">
    <property type="entry name" value="LysR_HTH_N"/>
</dbReference>
<dbReference type="PANTHER" id="PTHR30537">
    <property type="entry name" value="HTH-TYPE TRANSCRIPTIONAL REGULATOR"/>
    <property type="match status" value="1"/>
</dbReference>
<dbReference type="RefSeq" id="WP_007006875.1">
    <property type="nucleotide sequence ID" value="NZ_FNSL01000001.1"/>
</dbReference>
<dbReference type="InterPro" id="IPR036388">
    <property type="entry name" value="WH-like_DNA-bd_sf"/>
</dbReference>
<dbReference type="PRINTS" id="PR00039">
    <property type="entry name" value="HTHLYSR"/>
</dbReference>
<keyword evidence="3" id="KW-0238">DNA-binding</keyword>
<evidence type="ECO:0000256" key="3">
    <source>
        <dbReference type="ARBA" id="ARBA00023125"/>
    </source>
</evidence>
<dbReference type="PANTHER" id="PTHR30537:SF3">
    <property type="entry name" value="TRANSCRIPTIONAL REGULATORY PROTEIN"/>
    <property type="match status" value="1"/>
</dbReference>
<organism evidence="6 7">
    <name type="scientific">Nitratireductor aquibiodomus</name>
    <dbReference type="NCBI Taxonomy" id="204799"/>
    <lineage>
        <taxon>Bacteria</taxon>
        <taxon>Pseudomonadati</taxon>
        <taxon>Pseudomonadota</taxon>
        <taxon>Alphaproteobacteria</taxon>
        <taxon>Hyphomicrobiales</taxon>
        <taxon>Phyllobacteriaceae</taxon>
        <taxon>Nitratireductor</taxon>
    </lineage>
</organism>
<keyword evidence="7" id="KW-1185">Reference proteome</keyword>
<protein>
    <submittedName>
        <fullName evidence="6">Transcriptional regulator, LysR family</fullName>
    </submittedName>
</protein>
<dbReference type="PROSITE" id="PS50931">
    <property type="entry name" value="HTH_LYSR"/>
    <property type="match status" value="1"/>
</dbReference>